<dbReference type="OrthoDB" id="10547435at2759"/>
<accession>A0A9D3ZLZ3</accession>
<organism evidence="1 2">
    <name type="scientific">Gossypium stocksii</name>
    <dbReference type="NCBI Taxonomy" id="47602"/>
    <lineage>
        <taxon>Eukaryota</taxon>
        <taxon>Viridiplantae</taxon>
        <taxon>Streptophyta</taxon>
        <taxon>Embryophyta</taxon>
        <taxon>Tracheophyta</taxon>
        <taxon>Spermatophyta</taxon>
        <taxon>Magnoliopsida</taxon>
        <taxon>eudicotyledons</taxon>
        <taxon>Gunneridae</taxon>
        <taxon>Pentapetalae</taxon>
        <taxon>rosids</taxon>
        <taxon>malvids</taxon>
        <taxon>Malvales</taxon>
        <taxon>Malvaceae</taxon>
        <taxon>Malvoideae</taxon>
        <taxon>Gossypium</taxon>
    </lineage>
</organism>
<name>A0A9D3ZLZ3_9ROSI</name>
<dbReference type="EMBL" id="JAIQCV010000011">
    <property type="protein sequence ID" value="KAH1046760.1"/>
    <property type="molecule type" value="Genomic_DNA"/>
</dbReference>
<gene>
    <name evidence="1" type="ORF">J1N35_037544</name>
</gene>
<keyword evidence="2" id="KW-1185">Reference proteome</keyword>
<sequence>AKYYPKIDFLRAKLGYIPSFTWTSIWASKGVFEDGLCWRVGIGTKISIVDSLWVPKVENGRIQDGERCWVVKNFRMIIIKLGLGRRMGSLQFKVLTELFFKNLLWLIFYKIKLITKAFTGNYGA</sequence>
<protein>
    <submittedName>
        <fullName evidence="1">Uncharacterized protein</fullName>
    </submittedName>
</protein>
<dbReference type="Proteomes" id="UP000828251">
    <property type="component" value="Unassembled WGS sequence"/>
</dbReference>
<dbReference type="AlphaFoldDB" id="A0A9D3ZLZ3"/>
<reference evidence="1 2" key="1">
    <citation type="journal article" date="2021" name="Plant Biotechnol. J.">
        <title>Multi-omics assisted identification of the key and species-specific regulatory components of drought-tolerant mechanisms in Gossypium stocksii.</title>
        <authorList>
            <person name="Yu D."/>
            <person name="Ke L."/>
            <person name="Zhang D."/>
            <person name="Wu Y."/>
            <person name="Sun Y."/>
            <person name="Mei J."/>
            <person name="Sun J."/>
            <person name="Sun Y."/>
        </authorList>
    </citation>
    <scope>NUCLEOTIDE SEQUENCE [LARGE SCALE GENOMIC DNA]</scope>
    <source>
        <strain evidence="2">cv. E1</strain>
        <tissue evidence="1">Leaf</tissue>
    </source>
</reference>
<feature type="non-terminal residue" evidence="1">
    <location>
        <position position="1"/>
    </location>
</feature>
<comment type="caution">
    <text evidence="1">The sequence shown here is derived from an EMBL/GenBank/DDBJ whole genome shotgun (WGS) entry which is preliminary data.</text>
</comment>
<proteinExistence type="predicted"/>
<evidence type="ECO:0000313" key="2">
    <source>
        <dbReference type="Proteomes" id="UP000828251"/>
    </source>
</evidence>
<evidence type="ECO:0000313" key="1">
    <source>
        <dbReference type="EMBL" id="KAH1046760.1"/>
    </source>
</evidence>